<accession>A0AC60NTU9</accession>
<keyword evidence="2" id="KW-1185">Reference proteome</keyword>
<dbReference type="Proteomes" id="UP000805193">
    <property type="component" value="Unassembled WGS sequence"/>
</dbReference>
<gene>
    <name evidence="1" type="ORF">HPB47_012315</name>
</gene>
<feature type="non-terminal residue" evidence="1">
    <location>
        <position position="1"/>
    </location>
</feature>
<evidence type="ECO:0000313" key="1">
    <source>
        <dbReference type="EMBL" id="KAG0410561.1"/>
    </source>
</evidence>
<proteinExistence type="predicted"/>
<evidence type="ECO:0000313" key="2">
    <source>
        <dbReference type="Proteomes" id="UP000805193"/>
    </source>
</evidence>
<organism evidence="1 2">
    <name type="scientific">Ixodes persulcatus</name>
    <name type="common">Taiga tick</name>
    <dbReference type="NCBI Taxonomy" id="34615"/>
    <lineage>
        <taxon>Eukaryota</taxon>
        <taxon>Metazoa</taxon>
        <taxon>Ecdysozoa</taxon>
        <taxon>Arthropoda</taxon>
        <taxon>Chelicerata</taxon>
        <taxon>Arachnida</taxon>
        <taxon>Acari</taxon>
        <taxon>Parasitiformes</taxon>
        <taxon>Ixodida</taxon>
        <taxon>Ixodoidea</taxon>
        <taxon>Ixodidae</taxon>
        <taxon>Ixodinae</taxon>
        <taxon>Ixodes</taxon>
    </lineage>
</organism>
<sequence>KEDSSVYREFCRTISKPDERYDVSLPWRPKAGKLETGRTLRLEELKRRLLRKEPLTKEYNQAIHHYITASHAEVST</sequence>
<protein>
    <submittedName>
        <fullName evidence="1">Uncharacterized protein</fullName>
    </submittedName>
</protein>
<comment type="caution">
    <text evidence="1">The sequence shown here is derived from an EMBL/GenBank/DDBJ whole genome shotgun (WGS) entry which is preliminary data.</text>
</comment>
<feature type="non-terminal residue" evidence="1">
    <location>
        <position position="76"/>
    </location>
</feature>
<name>A0AC60NTU9_IXOPE</name>
<reference evidence="1 2" key="1">
    <citation type="journal article" date="2020" name="Cell">
        <title>Large-Scale Comparative Analyses of Tick Genomes Elucidate Their Genetic Diversity and Vector Capacities.</title>
        <authorList>
            <consortium name="Tick Genome and Microbiome Consortium (TIGMIC)"/>
            <person name="Jia N."/>
            <person name="Wang J."/>
            <person name="Shi W."/>
            <person name="Du L."/>
            <person name="Sun Y."/>
            <person name="Zhan W."/>
            <person name="Jiang J.F."/>
            <person name="Wang Q."/>
            <person name="Zhang B."/>
            <person name="Ji P."/>
            <person name="Bell-Sakyi L."/>
            <person name="Cui X.M."/>
            <person name="Yuan T.T."/>
            <person name="Jiang B.G."/>
            <person name="Yang W.F."/>
            <person name="Lam T.T."/>
            <person name="Chang Q.C."/>
            <person name="Ding S.J."/>
            <person name="Wang X.J."/>
            <person name="Zhu J.G."/>
            <person name="Ruan X.D."/>
            <person name="Zhao L."/>
            <person name="Wei J.T."/>
            <person name="Ye R.Z."/>
            <person name="Que T.C."/>
            <person name="Du C.H."/>
            <person name="Zhou Y.H."/>
            <person name="Cheng J.X."/>
            <person name="Dai P.F."/>
            <person name="Guo W.B."/>
            <person name="Han X.H."/>
            <person name="Huang E.J."/>
            <person name="Li L.F."/>
            <person name="Wei W."/>
            <person name="Gao Y.C."/>
            <person name="Liu J.Z."/>
            <person name="Shao H.Z."/>
            <person name="Wang X."/>
            <person name="Wang C.C."/>
            <person name="Yang T.C."/>
            <person name="Huo Q.B."/>
            <person name="Li W."/>
            <person name="Chen H.Y."/>
            <person name="Chen S.E."/>
            <person name="Zhou L.G."/>
            <person name="Ni X.B."/>
            <person name="Tian J.H."/>
            <person name="Sheng Y."/>
            <person name="Liu T."/>
            <person name="Pan Y.S."/>
            <person name="Xia L.Y."/>
            <person name="Li J."/>
            <person name="Zhao F."/>
            <person name="Cao W.C."/>
        </authorList>
    </citation>
    <scope>NUCLEOTIDE SEQUENCE [LARGE SCALE GENOMIC DNA]</scope>
    <source>
        <strain evidence="1">Iper-2018</strain>
    </source>
</reference>
<dbReference type="EMBL" id="JABSTQ010011512">
    <property type="protein sequence ID" value="KAG0410561.1"/>
    <property type="molecule type" value="Genomic_DNA"/>
</dbReference>